<dbReference type="Pfam" id="PF26652">
    <property type="entry name" value="Zn_ribbon_double"/>
    <property type="match status" value="1"/>
</dbReference>
<organism evidence="3 4">
    <name type="scientific">Alternaria burnsii</name>
    <dbReference type="NCBI Taxonomy" id="1187904"/>
    <lineage>
        <taxon>Eukaryota</taxon>
        <taxon>Fungi</taxon>
        <taxon>Dikarya</taxon>
        <taxon>Ascomycota</taxon>
        <taxon>Pezizomycotina</taxon>
        <taxon>Dothideomycetes</taxon>
        <taxon>Pleosporomycetidae</taxon>
        <taxon>Pleosporales</taxon>
        <taxon>Pleosporineae</taxon>
        <taxon>Pleosporaceae</taxon>
        <taxon>Alternaria</taxon>
        <taxon>Alternaria sect. Alternaria</taxon>
    </lineage>
</organism>
<evidence type="ECO:0000313" key="4">
    <source>
        <dbReference type="Proteomes" id="UP000596902"/>
    </source>
</evidence>
<gene>
    <name evidence="3" type="ORF">GT037_007925</name>
</gene>
<feature type="domain" description="Probable double zinc ribbon" evidence="2">
    <location>
        <begin position="98"/>
        <end position="124"/>
    </location>
</feature>
<dbReference type="Proteomes" id="UP000596902">
    <property type="component" value="Unassembled WGS sequence"/>
</dbReference>
<dbReference type="RefSeq" id="XP_038784473.1">
    <property type="nucleotide sequence ID" value="XM_038932972.1"/>
</dbReference>
<accession>A0A8H7B0L6</accession>
<dbReference type="InterPro" id="IPR058253">
    <property type="entry name" value="Zn_ribbon_double"/>
</dbReference>
<comment type="caution">
    <text evidence="3">The sequence shown here is derived from an EMBL/GenBank/DDBJ whole genome shotgun (WGS) entry which is preliminary data.</text>
</comment>
<feature type="region of interest" description="Disordered" evidence="1">
    <location>
        <begin position="427"/>
        <end position="453"/>
    </location>
</feature>
<feature type="compositionally biased region" description="Basic and acidic residues" evidence="1">
    <location>
        <begin position="429"/>
        <end position="439"/>
    </location>
</feature>
<dbReference type="AlphaFoldDB" id="A0A8H7B0L6"/>
<evidence type="ECO:0000259" key="2">
    <source>
        <dbReference type="Pfam" id="PF26652"/>
    </source>
</evidence>
<reference evidence="3" key="2">
    <citation type="submission" date="2020-08" db="EMBL/GenBank/DDBJ databases">
        <title>Draft Genome Sequence of Cumin Blight Pathogen Alternaria burnsii.</title>
        <authorList>
            <person name="Feng Z."/>
        </authorList>
    </citation>
    <scope>NUCLEOTIDE SEQUENCE</scope>
    <source>
        <strain evidence="3">CBS107.38</strain>
    </source>
</reference>
<keyword evidence="4" id="KW-1185">Reference proteome</keyword>
<dbReference type="EMBL" id="JAAABM010000011">
    <property type="protein sequence ID" value="KAF7674159.1"/>
    <property type="molecule type" value="Genomic_DNA"/>
</dbReference>
<protein>
    <recommendedName>
        <fullName evidence="2">Probable double zinc ribbon domain-containing protein</fullName>
    </recommendedName>
</protein>
<proteinExistence type="predicted"/>
<name>A0A8H7B0L6_9PLEO</name>
<reference evidence="3" key="1">
    <citation type="submission" date="2020-01" db="EMBL/GenBank/DDBJ databases">
        <authorList>
            <person name="Feng Z.H.Z."/>
        </authorList>
    </citation>
    <scope>NUCLEOTIDE SEQUENCE</scope>
    <source>
        <strain evidence="3">CBS107.38</strain>
    </source>
</reference>
<feature type="compositionally biased region" description="Acidic residues" evidence="1">
    <location>
        <begin position="440"/>
        <end position="453"/>
    </location>
</feature>
<sequence length="453" mass="51713">MKHQSSVFRAKRLSKAFTSTLTSVFEKVDTRKDTPATAHHLFLPIAERNSKDSSRPGSLQDDFNSAIPAEAPTEHYIIQESGYPALRALRSDAEIGDGIWRCCHCRHENIITHYKGAFPFKHLRMTLARADDYLKTRHRLKSTTKDYLTLLKSVPVCSPDLRIHRACYVLREVFYAYREATWNRFCASISLATRHNGLTIITEDPMKSGRKNGWFADFPNQYFVGNPTAKEKVLAITPCYDVGFLKKLVEQLFAGLDVHIEEVNVRLKTLTECTIVAVEPGEELDLGYYQTHWCMRITVPSTGKQTALDITGAQYGISHGDMPWESQLEFFVEKIQAVKPLGTLEKFAEEMATFKGTEGLEYQVAAGAIKAWHQTVDSAMQRKGLTWADVLQKSEADYERHTRKIISVGTKAMQKYAAVTKLTKRRNKAERYEERHEDQLEGETEELEMIYLE</sequence>
<evidence type="ECO:0000313" key="3">
    <source>
        <dbReference type="EMBL" id="KAF7674159.1"/>
    </source>
</evidence>
<dbReference type="GeneID" id="62206150"/>
<evidence type="ECO:0000256" key="1">
    <source>
        <dbReference type="SAM" id="MobiDB-lite"/>
    </source>
</evidence>